<keyword evidence="5" id="KW-0863">Zinc-finger</keyword>
<evidence type="ECO:0000256" key="4">
    <source>
        <dbReference type="ARBA" id="ARBA00022723"/>
    </source>
</evidence>
<feature type="compositionally biased region" description="Basic and acidic residues" evidence="11">
    <location>
        <begin position="138"/>
        <end position="147"/>
    </location>
</feature>
<dbReference type="OrthoDB" id="8026949at2759"/>
<keyword evidence="4" id="KW-0479">Metal-binding</keyword>
<dbReference type="PANTHER" id="PTHR13316">
    <property type="entry name" value="ZINC FINGER, CCHC DOMAIN CONTAINING 8"/>
    <property type="match status" value="1"/>
</dbReference>
<protein>
    <recommendedName>
        <fullName evidence="12">PSP proline-rich domain-containing protein</fullName>
    </recommendedName>
</protein>
<gene>
    <name evidence="13" type="ORF">CAUJ_LOCUS358</name>
</gene>
<keyword evidence="10" id="KW-0676">Redox-active center</keyword>
<dbReference type="InterPro" id="IPR011899">
    <property type="entry name" value="Glutaredoxin_euk/vir"/>
</dbReference>
<evidence type="ECO:0000256" key="9">
    <source>
        <dbReference type="ARBA" id="ARBA00023242"/>
    </source>
</evidence>
<keyword evidence="9" id="KW-0539">Nucleus</keyword>
<dbReference type="PANTHER" id="PTHR13316:SF0">
    <property type="entry name" value="ZINC FINGER CCHC DOMAIN-CONTAINING PROTEIN 8"/>
    <property type="match status" value="1"/>
</dbReference>
<keyword evidence="6" id="KW-0862">Zinc</keyword>
<dbReference type="SMART" id="SM00581">
    <property type="entry name" value="PSP"/>
    <property type="match status" value="1"/>
</dbReference>
<reference evidence="13" key="1">
    <citation type="submission" date="2020-10" db="EMBL/GenBank/DDBJ databases">
        <authorList>
            <person name="Kikuchi T."/>
        </authorList>
    </citation>
    <scope>NUCLEOTIDE SEQUENCE</scope>
    <source>
        <strain evidence="13">NKZ352</strain>
    </source>
</reference>
<dbReference type="AlphaFoldDB" id="A0A8S1GMU1"/>
<name>A0A8S1GMU1_9PELO</name>
<comment type="subcellular location">
    <subcellularLocation>
        <location evidence="2">Nucleus</location>
    </subcellularLocation>
</comment>
<dbReference type="PRINTS" id="PR00160">
    <property type="entry name" value="GLUTAREDOXIN"/>
</dbReference>
<dbReference type="InterPro" id="IPR006568">
    <property type="entry name" value="PSP_pro-rich"/>
</dbReference>
<feature type="region of interest" description="Disordered" evidence="11">
    <location>
        <begin position="125"/>
        <end position="151"/>
    </location>
</feature>
<dbReference type="CDD" id="cd03419">
    <property type="entry name" value="GRX_GRXh_1_2_like"/>
    <property type="match status" value="1"/>
</dbReference>
<dbReference type="GO" id="GO:0008270">
    <property type="term" value="F:zinc ion binding"/>
    <property type="evidence" value="ECO:0007669"/>
    <property type="project" value="UniProtKB-KW"/>
</dbReference>
<evidence type="ECO:0000256" key="10">
    <source>
        <dbReference type="ARBA" id="ARBA00023284"/>
    </source>
</evidence>
<dbReference type="Proteomes" id="UP000835052">
    <property type="component" value="Unassembled WGS sequence"/>
</dbReference>
<evidence type="ECO:0000313" key="14">
    <source>
        <dbReference type="Proteomes" id="UP000835052"/>
    </source>
</evidence>
<accession>A0A8S1GMU1</accession>
<dbReference type="EMBL" id="CAJGYM010000001">
    <property type="protein sequence ID" value="CAD6184439.1"/>
    <property type="molecule type" value="Genomic_DNA"/>
</dbReference>
<dbReference type="InterPro" id="IPR052115">
    <property type="entry name" value="NEXT_complex_subunit_ZCCHC8"/>
</dbReference>
<keyword evidence="3" id="KW-0813">Transport</keyword>
<evidence type="ECO:0000256" key="6">
    <source>
        <dbReference type="ARBA" id="ARBA00022833"/>
    </source>
</evidence>
<dbReference type="InterPro" id="IPR036249">
    <property type="entry name" value="Thioredoxin-like_sf"/>
</dbReference>
<evidence type="ECO:0000313" key="13">
    <source>
        <dbReference type="EMBL" id="CAD6184439.1"/>
    </source>
</evidence>
<feature type="domain" description="PSP proline-rich" evidence="12">
    <location>
        <begin position="145"/>
        <end position="201"/>
    </location>
</feature>
<keyword evidence="8" id="KW-1015">Disulfide bond</keyword>
<evidence type="ECO:0000256" key="1">
    <source>
        <dbReference type="ARBA" id="ARBA00002549"/>
    </source>
</evidence>
<evidence type="ECO:0000256" key="11">
    <source>
        <dbReference type="SAM" id="MobiDB-lite"/>
    </source>
</evidence>
<evidence type="ECO:0000256" key="2">
    <source>
        <dbReference type="ARBA" id="ARBA00004123"/>
    </source>
</evidence>
<evidence type="ECO:0000259" key="12">
    <source>
        <dbReference type="SMART" id="SM00581"/>
    </source>
</evidence>
<comment type="function">
    <text evidence="1">Has a glutathione-disulfide oxidoreductase activity in the presence of NADPH and glutathione reductase. Reduces low molecular weight disulfides and proteins.</text>
</comment>
<dbReference type="GO" id="GO:0071013">
    <property type="term" value="C:catalytic step 2 spliceosome"/>
    <property type="evidence" value="ECO:0007669"/>
    <property type="project" value="TreeGrafter"/>
</dbReference>
<keyword evidence="7" id="KW-0249">Electron transport</keyword>
<evidence type="ECO:0000256" key="7">
    <source>
        <dbReference type="ARBA" id="ARBA00022982"/>
    </source>
</evidence>
<evidence type="ECO:0000256" key="8">
    <source>
        <dbReference type="ARBA" id="ARBA00023157"/>
    </source>
</evidence>
<evidence type="ECO:0000256" key="5">
    <source>
        <dbReference type="ARBA" id="ARBA00022771"/>
    </source>
</evidence>
<dbReference type="GO" id="GO:0003723">
    <property type="term" value="F:RNA binding"/>
    <property type="evidence" value="ECO:0007669"/>
    <property type="project" value="TreeGrafter"/>
</dbReference>
<dbReference type="Pfam" id="PF04046">
    <property type="entry name" value="PSP"/>
    <property type="match status" value="1"/>
</dbReference>
<comment type="caution">
    <text evidence="13">The sequence shown here is derived from an EMBL/GenBank/DDBJ whole genome shotgun (WGS) entry which is preliminary data.</text>
</comment>
<dbReference type="Pfam" id="PF00462">
    <property type="entry name" value="Glutaredoxin"/>
    <property type="match status" value="1"/>
</dbReference>
<sequence length="542" mass="61454">MNRAENLEDVEEGECSPNSEECEEVPPTKKRRTTPKDSYIQTTSVVAEEEVYVGKAEDEEDVSSTLNSSWASKIASQLLCNLESEVVTPTKQTKPRSTCFNCGGEHVLSDCKEEKDFAKIRKAQQEFRTRQQQPNRARYHDSDESSRFRPGRISNDLREALGISVDDIPEYIYRMRRMGFVNGYPPGYLKHAIVKDDSDKLLTFHLVDDTKSRDSTDLSESSRPTLDDRKLHFYMGFNNSYRALRDRERNYKIPPFATYCDFLRESLARKYDEEKSRSTKSRRNKHQKSPEVITLVEEVEDDVIIVDREKSDVDDRTTPNLVDQSCGDVARTPILSLEKETREMGDSIKMELGTPVLSTRRSHADGPKSARLSEGSWHGSKMPGIEKFSVGIVPFSAQEDDSQPRGIFKKIMDTIKNVSFLVLNKCPIADNIERMSATGKSFVDGLLQKFKVVVFSKTYCPYCHKARAALDGQNIKPEAMEWVELDKRKDGEEIQDYLKELTGARSVPRVFIGGKFFGGGDDTAAAANNGKLEKLLREAQAL</sequence>
<dbReference type="InterPro" id="IPR011767">
    <property type="entry name" value="GLR_AS"/>
</dbReference>
<dbReference type="InterPro" id="IPR014025">
    <property type="entry name" value="Glutaredoxin_subgr"/>
</dbReference>
<evidence type="ECO:0000256" key="3">
    <source>
        <dbReference type="ARBA" id="ARBA00022448"/>
    </source>
</evidence>
<proteinExistence type="predicted"/>
<organism evidence="13 14">
    <name type="scientific">Caenorhabditis auriculariae</name>
    <dbReference type="NCBI Taxonomy" id="2777116"/>
    <lineage>
        <taxon>Eukaryota</taxon>
        <taxon>Metazoa</taxon>
        <taxon>Ecdysozoa</taxon>
        <taxon>Nematoda</taxon>
        <taxon>Chromadorea</taxon>
        <taxon>Rhabditida</taxon>
        <taxon>Rhabditina</taxon>
        <taxon>Rhabditomorpha</taxon>
        <taxon>Rhabditoidea</taxon>
        <taxon>Rhabditidae</taxon>
        <taxon>Peloderinae</taxon>
        <taxon>Caenorhabditis</taxon>
    </lineage>
</organism>
<keyword evidence="14" id="KW-1185">Reference proteome</keyword>
<dbReference type="NCBIfam" id="TIGR02180">
    <property type="entry name" value="GRX_euk"/>
    <property type="match status" value="1"/>
</dbReference>
<feature type="region of interest" description="Disordered" evidence="11">
    <location>
        <begin position="359"/>
        <end position="378"/>
    </location>
</feature>
<dbReference type="PROSITE" id="PS51354">
    <property type="entry name" value="GLUTAREDOXIN_2"/>
    <property type="match status" value="1"/>
</dbReference>
<dbReference type="SUPFAM" id="SSF52833">
    <property type="entry name" value="Thioredoxin-like"/>
    <property type="match status" value="1"/>
</dbReference>
<dbReference type="Gene3D" id="3.40.30.10">
    <property type="entry name" value="Glutaredoxin"/>
    <property type="match status" value="1"/>
</dbReference>
<feature type="compositionally biased region" description="Acidic residues" evidence="11">
    <location>
        <begin position="7"/>
        <end position="24"/>
    </location>
</feature>
<feature type="region of interest" description="Disordered" evidence="11">
    <location>
        <begin position="1"/>
        <end position="37"/>
    </location>
</feature>
<dbReference type="InterPro" id="IPR002109">
    <property type="entry name" value="Glutaredoxin"/>
</dbReference>
<dbReference type="PROSITE" id="PS00195">
    <property type="entry name" value="GLUTAREDOXIN_1"/>
    <property type="match status" value="1"/>
</dbReference>